<keyword evidence="7" id="KW-0472">Membrane</keyword>
<name>A0ABY6ULQ7_BIOOC</name>
<evidence type="ECO:0000313" key="10">
    <source>
        <dbReference type="Proteomes" id="UP000766486"/>
    </source>
</evidence>
<proteinExistence type="inferred from homology"/>
<accession>A0ABY6ULQ7</accession>
<keyword evidence="7" id="KW-0812">Transmembrane</keyword>
<evidence type="ECO:0000256" key="6">
    <source>
        <dbReference type="ARBA" id="ARBA00023033"/>
    </source>
</evidence>
<evidence type="ECO:0000256" key="1">
    <source>
        <dbReference type="ARBA" id="ARBA00001974"/>
    </source>
</evidence>
<dbReference type="InterPro" id="IPR036188">
    <property type="entry name" value="FAD/NAD-bd_sf"/>
</dbReference>
<dbReference type="PANTHER" id="PTHR46720">
    <property type="entry name" value="HYDROXYLASE, PUTATIVE (AFU_ORTHOLOGUE AFUA_3G01460)-RELATED"/>
    <property type="match status" value="1"/>
</dbReference>
<dbReference type="Pfam" id="PF01494">
    <property type="entry name" value="FAD_binding_3"/>
    <property type="match status" value="1"/>
</dbReference>
<keyword evidence="3" id="KW-0285">Flavoprotein</keyword>
<dbReference type="InterPro" id="IPR002938">
    <property type="entry name" value="FAD-bd"/>
</dbReference>
<dbReference type="PRINTS" id="PR00420">
    <property type="entry name" value="RNGMNOXGNASE"/>
</dbReference>
<dbReference type="SUPFAM" id="SSF51905">
    <property type="entry name" value="FAD/NAD(P)-binding domain"/>
    <property type="match status" value="1"/>
</dbReference>
<dbReference type="Gene3D" id="3.50.50.60">
    <property type="entry name" value="FAD/NAD(P)-binding domain"/>
    <property type="match status" value="1"/>
</dbReference>
<evidence type="ECO:0000256" key="7">
    <source>
        <dbReference type="SAM" id="Phobius"/>
    </source>
</evidence>
<reference evidence="9 10" key="1">
    <citation type="submission" date="2019-06" db="EMBL/GenBank/DDBJ databases">
        <authorList>
            <person name="Broberg M."/>
        </authorList>
    </citation>
    <scope>NUCLEOTIDE SEQUENCE [LARGE SCALE GENOMIC DNA]</scope>
</reference>
<feature type="domain" description="FAD-binding" evidence="8">
    <location>
        <begin position="8"/>
        <end position="344"/>
    </location>
</feature>
<dbReference type="EMBL" id="CABFNS010000844">
    <property type="protein sequence ID" value="VUC32117.1"/>
    <property type="molecule type" value="Genomic_DNA"/>
</dbReference>
<dbReference type="SUPFAM" id="SSF54373">
    <property type="entry name" value="FAD-linked reductases, C-terminal domain"/>
    <property type="match status" value="1"/>
</dbReference>
<dbReference type="InterPro" id="IPR051104">
    <property type="entry name" value="FAD_monoxygenase"/>
</dbReference>
<gene>
    <name evidence="9" type="ORF">CLO192961_LOCUS320744</name>
</gene>
<comment type="cofactor">
    <cofactor evidence="1">
        <name>FAD</name>
        <dbReference type="ChEBI" id="CHEBI:57692"/>
    </cofactor>
</comment>
<evidence type="ECO:0000256" key="3">
    <source>
        <dbReference type="ARBA" id="ARBA00022630"/>
    </source>
</evidence>
<sequence length="438" mass="47947">MGTQKHLDIAIIGGGIAGLTLAIALHHRGVPFTLYEQAHAFGEIGAGVSFTPSAVQAMQCCHDGIFDAFEKVCTRNEWESKQTVWFDYHDGYNTPPGPSFPISNSLGQRGVHRAEFLDQLVKLIPQHVARFNKVLTSITTAASGKLVMAFGDGTTAEADAIIGCDGIKSRVRQELFPTCKPSYSHKYAYRGLIPMKQAIDAVGNENAQNACMYSRKYSNRAQMGPGGHVLTFPVKSGTVMNVVAFHTSEEPWQDSERNVRTATRADALRDFAGYGEDVTKILQLTDEKLNVWAIFDLHDNPVPLFYQGRVCISGDAAHATSPHHGAGAGFCIEDSAVLAALLSHEAINSPADLELAFAVFDECRRERGQWLVESSRFIGDCYEWRAEGVGNDFAKIENEINRRNSIIADVDVAVMCQQARDTLSRKCGSLVRGFSANI</sequence>
<evidence type="ECO:0000256" key="5">
    <source>
        <dbReference type="ARBA" id="ARBA00023002"/>
    </source>
</evidence>
<comment type="caution">
    <text evidence="9">The sequence shown here is derived from an EMBL/GenBank/DDBJ whole genome shotgun (WGS) entry which is preliminary data.</text>
</comment>
<protein>
    <recommendedName>
        <fullName evidence="8">FAD-binding domain-containing protein</fullName>
    </recommendedName>
</protein>
<dbReference type="Proteomes" id="UP000766486">
    <property type="component" value="Unassembled WGS sequence"/>
</dbReference>
<dbReference type="PANTHER" id="PTHR46720:SF3">
    <property type="entry name" value="FAD-BINDING DOMAIN-CONTAINING PROTEIN-RELATED"/>
    <property type="match status" value="1"/>
</dbReference>
<evidence type="ECO:0000256" key="4">
    <source>
        <dbReference type="ARBA" id="ARBA00022827"/>
    </source>
</evidence>
<comment type="similarity">
    <text evidence="2">Belongs to the paxM FAD-dependent monooxygenase family.</text>
</comment>
<keyword evidence="7" id="KW-1133">Transmembrane helix</keyword>
<evidence type="ECO:0000256" key="2">
    <source>
        <dbReference type="ARBA" id="ARBA00007992"/>
    </source>
</evidence>
<evidence type="ECO:0000313" key="9">
    <source>
        <dbReference type="EMBL" id="VUC32117.1"/>
    </source>
</evidence>
<keyword evidence="5" id="KW-0560">Oxidoreductase</keyword>
<feature type="transmembrane region" description="Helical" evidence="7">
    <location>
        <begin position="7"/>
        <end position="25"/>
    </location>
</feature>
<keyword evidence="6" id="KW-0503">Monooxygenase</keyword>
<keyword evidence="10" id="KW-1185">Reference proteome</keyword>
<organism evidence="9 10">
    <name type="scientific">Bionectria ochroleuca</name>
    <name type="common">Gliocladium roseum</name>
    <dbReference type="NCBI Taxonomy" id="29856"/>
    <lineage>
        <taxon>Eukaryota</taxon>
        <taxon>Fungi</taxon>
        <taxon>Dikarya</taxon>
        <taxon>Ascomycota</taxon>
        <taxon>Pezizomycotina</taxon>
        <taxon>Sordariomycetes</taxon>
        <taxon>Hypocreomycetidae</taxon>
        <taxon>Hypocreales</taxon>
        <taxon>Bionectriaceae</taxon>
        <taxon>Clonostachys</taxon>
    </lineage>
</organism>
<keyword evidence="4" id="KW-0274">FAD</keyword>
<evidence type="ECO:0000259" key="8">
    <source>
        <dbReference type="Pfam" id="PF01494"/>
    </source>
</evidence>